<comment type="similarity">
    <text evidence="1">Belongs to the FAD-binding monooxygenase family.</text>
</comment>
<name>A0A0C2Z9N2_HEBCY</name>
<evidence type="ECO:0000256" key="1">
    <source>
        <dbReference type="ARBA" id="ARBA00010139"/>
    </source>
</evidence>
<dbReference type="AlphaFoldDB" id="A0A0C2Z9N2"/>
<evidence type="ECO:0000256" key="3">
    <source>
        <dbReference type="ARBA" id="ARBA00022827"/>
    </source>
</evidence>
<dbReference type="Pfam" id="PF00743">
    <property type="entry name" value="FMO-like"/>
    <property type="match status" value="1"/>
</dbReference>
<dbReference type="InterPro" id="IPR020946">
    <property type="entry name" value="Flavin_mOase-like"/>
</dbReference>
<evidence type="ECO:0000313" key="6">
    <source>
        <dbReference type="Proteomes" id="UP000053424"/>
    </source>
</evidence>
<accession>A0A0C2Z9N2</accession>
<dbReference type="STRING" id="686832.A0A0C2Z9N2"/>
<dbReference type="Proteomes" id="UP000053424">
    <property type="component" value="Unassembled WGS sequence"/>
</dbReference>
<reference evidence="5 6" key="1">
    <citation type="submission" date="2014-04" db="EMBL/GenBank/DDBJ databases">
        <authorList>
            <consortium name="DOE Joint Genome Institute"/>
            <person name="Kuo A."/>
            <person name="Gay G."/>
            <person name="Dore J."/>
            <person name="Kohler A."/>
            <person name="Nagy L.G."/>
            <person name="Floudas D."/>
            <person name="Copeland A."/>
            <person name="Barry K.W."/>
            <person name="Cichocki N."/>
            <person name="Veneault-Fourrey C."/>
            <person name="LaButti K."/>
            <person name="Lindquist E.A."/>
            <person name="Lipzen A."/>
            <person name="Lundell T."/>
            <person name="Morin E."/>
            <person name="Murat C."/>
            <person name="Sun H."/>
            <person name="Tunlid A."/>
            <person name="Henrissat B."/>
            <person name="Grigoriev I.V."/>
            <person name="Hibbett D.S."/>
            <person name="Martin F."/>
            <person name="Nordberg H.P."/>
            <person name="Cantor M.N."/>
            <person name="Hua S.X."/>
        </authorList>
    </citation>
    <scope>NUCLEOTIDE SEQUENCE [LARGE SCALE GENOMIC DNA]</scope>
    <source>
        <strain evidence="6">h7</strain>
    </source>
</reference>
<dbReference type="SUPFAM" id="SSF51905">
    <property type="entry name" value="FAD/NAD(P)-binding domain"/>
    <property type="match status" value="2"/>
</dbReference>
<dbReference type="GO" id="GO:0004499">
    <property type="term" value="F:N,N-dimethylaniline monooxygenase activity"/>
    <property type="evidence" value="ECO:0007669"/>
    <property type="project" value="InterPro"/>
</dbReference>
<evidence type="ECO:0008006" key="7">
    <source>
        <dbReference type="Google" id="ProtNLM"/>
    </source>
</evidence>
<dbReference type="PANTHER" id="PTHR42877">
    <property type="entry name" value="L-ORNITHINE N(5)-MONOOXYGENASE-RELATED"/>
    <property type="match status" value="1"/>
</dbReference>
<dbReference type="HOGENOM" id="CLU_006937_7_0_1"/>
<dbReference type="GO" id="GO:0050661">
    <property type="term" value="F:NADP binding"/>
    <property type="evidence" value="ECO:0007669"/>
    <property type="project" value="InterPro"/>
</dbReference>
<keyword evidence="6" id="KW-1185">Reference proteome</keyword>
<dbReference type="OrthoDB" id="74360at2759"/>
<dbReference type="GO" id="GO:0050660">
    <property type="term" value="F:flavin adenine dinucleotide binding"/>
    <property type="evidence" value="ECO:0007669"/>
    <property type="project" value="InterPro"/>
</dbReference>
<evidence type="ECO:0000313" key="5">
    <source>
        <dbReference type="EMBL" id="KIM49852.1"/>
    </source>
</evidence>
<keyword evidence="3" id="KW-0274">FAD</keyword>
<proteinExistence type="inferred from homology"/>
<dbReference type="Gene3D" id="3.50.50.60">
    <property type="entry name" value="FAD/NAD(P)-binding domain"/>
    <property type="match status" value="2"/>
</dbReference>
<protein>
    <recommendedName>
        <fullName evidence="7">L-ornithine N(5)-oxygenase</fullName>
    </recommendedName>
</protein>
<dbReference type="PANTHER" id="PTHR42877:SF4">
    <property type="entry name" value="FAD_NAD(P)-BINDING DOMAIN-CONTAINING PROTEIN-RELATED"/>
    <property type="match status" value="1"/>
</dbReference>
<reference evidence="6" key="2">
    <citation type="submission" date="2015-01" db="EMBL/GenBank/DDBJ databases">
        <title>Evolutionary Origins and Diversification of the Mycorrhizal Mutualists.</title>
        <authorList>
            <consortium name="DOE Joint Genome Institute"/>
            <consortium name="Mycorrhizal Genomics Consortium"/>
            <person name="Kohler A."/>
            <person name="Kuo A."/>
            <person name="Nagy L.G."/>
            <person name="Floudas D."/>
            <person name="Copeland A."/>
            <person name="Barry K.W."/>
            <person name="Cichocki N."/>
            <person name="Veneault-Fourrey C."/>
            <person name="LaButti K."/>
            <person name="Lindquist E.A."/>
            <person name="Lipzen A."/>
            <person name="Lundell T."/>
            <person name="Morin E."/>
            <person name="Murat C."/>
            <person name="Riley R."/>
            <person name="Ohm R."/>
            <person name="Sun H."/>
            <person name="Tunlid A."/>
            <person name="Henrissat B."/>
            <person name="Grigoriev I.V."/>
            <person name="Hibbett D.S."/>
            <person name="Martin F."/>
        </authorList>
    </citation>
    <scope>NUCLEOTIDE SEQUENCE [LARGE SCALE GENOMIC DNA]</scope>
    <source>
        <strain evidence="6">h7</strain>
    </source>
</reference>
<dbReference type="InterPro" id="IPR051209">
    <property type="entry name" value="FAD-bind_Monooxygenase_sf"/>
</dbReference>
<organism evidence="5 6">
    <name type="scientific">Hebeloma cylindrosporum</name>
    <dbReference type="NCBI Taxonomy" id="76867"/>
    <lineage>
        <taxon>Eukaryota</taxon>
        <taxon>Fungi</taxon>
        <taxon>Dikarya</taxon>
        <taxon>Basidiomycota</taxon>
        <taxon>Agaricomycotina</taxon>
        <taxon>Agaricomycetes</taxon>
        <taxon>Agaricomycetidae</taxon>
        <taxon>Agaricales</taxon>
        <taxon>Agaricineae</taxon>
        <taxon>Hymenogastraceae</taxon>
        <taxon>Hebeloma</taxon>
    </lineage>
</organism>
<dbReference type="EMBL" id="KN831768">
    <property type="protein sequence ID" value="KIM49852.1"/>
    <property type="molecule type" value="Genomic_DNA"/>
</dbReference>
<evidence type="ECO:0000256" key="2">
    <source>
        <dbReference type="ARBA" id="ARBA00022630"/>
    </source>
</evidence>
<keyword evidence="2" id="KW-0285">Flavoprotein</keyword>
<sequence>MVDQAWWYFIFEKAHEVGGTWRDNIYPGCSSDVPMAFFTLSTELRNWKESHGSQQDIYEYWVSLVKKYSLYDHIILNRKVTLAKWDDVAQEYDILTEDTVTGEQSRSTADILISAIGVLETPRLPTIPGLDGFKGEMFHSARWNPDVDLRGKRVGVVGNAASATQFVPCITEDPTVQVVQFCRTPNWLLPPIRKDYSLLRRRLFDLIPVLKRLLRWTVYFRFEMMYFGTFANGFIRNQLTKMATRYIKANAPEKYHDRLIPTFPLGCKRVIFDTNYLEALHRSNLKINYDGIATISDTGILTQKEEHIPLDVLILATGFAADVFPLSIYGKSKSIQQYFDEKKGPQAYLGTVFPGFPNFFTILGPNAGTGHTSVLFTNEVQINYILQVIQPILDNQISSVEVDVGATDAYNEELQSRLEKSVFAHCVSWYRFGGKGKITNAFPAAASVFWLWLRKPNWRHYNVVSPDRWLEKRLLRQRRQRFFWTLALGDVMVALRPPWRNSVLGWCIAFR</sequence>
<gene>
    <name evidence="5" type="ORF">M413DRAFT_15642</name>
</gene>
<keyword evidence="4" id="KW-0560">Oxidoreductase</keyword>
<dbReference type="InterPro" id="IPR036188">
    <property type="entry name" value="FAD/NAD-bd_sf"/>
</dbReference>
<evidence type="ECO:0000256" key="4">
    <source>
        <dbReference type="ARBA" id="ARBA00023002"/>
    </source>
</evidence>